<evidence type="ECO:0000256" key="6">
    <source>
        <dbReference type="SAM" id="MobiDB-lite"/>
    </source>
</evidence>
<evidence type="ECO:0000256" key="2">
    <source>
        <dbReference type="ARBA" id="ARBA00022692"/>
    </source>
</evidence>
<feature type="transmembrane region" description="Helical" evidence="7">
    <location>
        <begin position="101"/>
        <end position="126"/>
    </location>
</feature>
<dbReference type="GO" id="GO:0016020">
    <property type="term" value="C:membrane"/>
    <property type="evidence" value="ECO:0007669"/>
    <property type="project" value="UniProtKB-SubCell"/>
</dbReference>
<dbReference type="Proteomes" id="UP000007796">
    <property type="component" value="Unassembled WGS sequence"/>
</dbReference>
<evidence type="ECO:0000256" key="1">
    <source>
        <dbReference type="ARBA" id="ARBA00004141"/>
    </source>
</evidence>
<evidence type="ECO:0000256" key="3">
    <source>
        <dbReference type="ARBA" id="ARBA00022989"/>
    </source>
</evidence>
<evidence type="ECO:0000313" key="9">
    <source>
        <dbReference type="EMBL" id="EFX02932.1"/>
    </source>
</evidence>
<proteinExistence type="inferred from homology"/>
<reference evidence="9 10" key="1">
    <citation type="journal article" date="2011" name="Proc. Natl. Acad. Sci. U.S.A.">
        <title>Genome and transcriptome analyses of the mountain pine beetle-fungal symbiont Grosmannia clavigera, a lodgepole pine pathogen.</title>
        <authorList>
            <person name="DiGuistini S."/>
            <person name="Wang Y."/>
            <person name="Liao N.Y."/>
            <person name="Taylor G."/>
            <person name="Tanguay P."/>
            <person name="Feau N."/>
            <person name="Henrissat B."/>
            <person name="Chan S.K."/>
            <person name="Hesse-Orce U."/>
            <person name="Alamouti S.M."/>
            <person name="Tsui C.K.M."/>
            <person name="Docking R.T."/>
            <person name="Levasseur A."/>
            <person name="Haridas S."/>
            <person name="Robertson G."/>
            <person name="Birol I."/>
            <person name="Holt R.A."/>
            <person name="Marra M.A."/>
            <person name="Hamelin R.C."/>
            <person name="Hirst M."/>
            <person name="Jones S.J.M."/>
            <person name="Bohlmann J."/>
            <person name="Breuil C."/>
        </authorList>
    </citation>
    <scope>NUCLEOTIDE SEQUENCE [LARGE SCALE GENOMIC DNA]</scope>
    <source>
        <strain evidence="10">kw1407 / UAMH 11150</strain>
    </source>
</reference>
<dbReference type="AlphaFoldDB" id="F0XH73"/>
<dbReference type="STRING" id="655863.F0XH73"/>
<keyword evidence="4 7" id="KW-0472">Membrane</keyword>
<dbReference type="OrthoDB" id="5329176at2759"/>
<dbReference type="PANTHER" id="PTHR33048:SF163">
    <property type="entry name" value="INTEGRAL MEMBRANE PROTEIN (AFU_ORTHOLOGUE AFUA_8G05510)"/>
    <property type="match status" value="1"/>
</dbReference>
<dbReference type="Pfam" id="PF20684">
    <property type="entry name" value="Fung_rhodopsin"/>
    <property type="match status" value="1"/>
</dbReference>
<feature type="transmembrane region" description="Helical" evidence="7">
    <location>
        <begin position="138"/>
        <end position="156"/>
    </location>
</feature>
<evidence type="ECO:0000256" key="7">
    <source>
        <dbReference type="SAM" id="Phobius"/>
    </source>
</evidence>
<protein>
    <submittedName>
        <fullName evidence="9">Pth11-like integral membrane protein</fullName>
    </submittedName>
</protein>
<evidence type="ECO:0000256" key="4">
    <source>
        <dbReference type="ARBA" id="ARBA00023136"/>
    </source>
</evidence>
<dbReference type="EMBL" id="GL629769">
    <property type="protein sequence ID" value="EFX02932.1"/>
    <property type="molecule type" value="Genomic_DNA"/>
</dbReference>
<organism evidence="10">
    <name type="scientific">Grosmannia clavigera (strain kw1407 / UAMH 11150)</name>
    <name type="common">Blue stain fungus</name>
    <name type="synonym">Graphiocladiella clavigera</name>
    <dbReference type="NCBI Taxonomy" id="655863"/>
    <lineage>
        <taxon>Eukaryota</taxon>
        <taxon>Fungi</taxon>
        <taxon>Dikarya</taxon>
        <taxon>Ascomycota</taxon>
        <taxon>Pezizomycotina</taxon>
        <taxon>Sordariomycetes</taxon>
        <taxon>Sordariomycetidae</taxon>
        <taxon>Ophiostomatales</taxon>
        <taxon>Ophiostomataceae</taxon>
        <taxon>Leptographium</taxon>
    </lineage>
</organism>
<dbReference type="PANTHER" id="PTHR33048">
    <property type="entry name" value="PTH11-LIKE INTEGRAL MEMBRANE PROTEIN (AFU_ORTHOLOGUE AFUA_5G11245)"/>
    <property type="match status" value="1"/>
</dbReference>
<dbReference type="InterPro" id="IPR049326">
    <property type="entry name" value="Rhodopsin_dom_fungi"/>
</dbReference>
<dbReference type="eggNOG" id="ENOG502SKHN">
    <property type="taxonomic scope" value="Eukaryota"/>
</dbReference>
<dbReference type="InParanoid" id="F0XH73"/>
<evidence type="ECO:0000256" key="5">
    <source>
        <dbReference type="ARBA" id="ARBA00038359"/>
    </source>
</evidence>
<dbReference type="HOGENOM" id="CLU_028200_0_0_1"/>
<keyword evidence="10" id="KW-1185">Reference proteome</keyword>
<feature type="domain" description="Rhodopsin" evidence="8">
    <location>
        <begin position="25"/>
        <end position="200"/>
    </location>
</feature>
<evidence type="ECO:0000313" key="10">
    <source>
        <dbReference type="Proteomes" id="UP000007796"/>
    </source>
</evidence>
<name>F0XH73_GROCL</name>
<dbReference type="GeneID" id="25975897"/>
<dbReference type="InterPro" id="IPR052337">
    <property type="entry name" value="SAT4-like"/>
</dbReference>
<feature type="transmembrane region" description="Helical" evidence="7">
    <location>
        <begin position="55"/>
        <end position="75"/>
    </location>
</feature>
<comment type="similarity">
    <text evidence="5">Belongs to the SAT4 family.</text>
</comment>
<keyword evidence="3 7" id="KW-1133">Transmembrane helix</keyword>
<keyword evidence="2 7" id="KW-0812">Transmembrane</keyword>
<gene>
    <name evidence="9" type="ORF">CMQ_2861</name>
</gene>
<feature type="compositionally biased region" description="Polar residues" evidence="6">
    <location>
        <begin position="209"/>
        <end position="227"/>
    </location>
</feature>
<dbReference type="RefSeq" id="XP_014172414.1">
    <property type="nucleotide sequence ID" value="XM_014316939.1"/>
</dbReference>
<evidence type="ECO:0000259" key="8">
    <source>
        <dbReference type="Pfam" id="PF20684"/>
    </source>
</evidence>
<accession>F0XH73</accession>
<comment type="subcellular location">
    <subcellularLocation>
        <location evidence="1">Membrane</location>
        <topology evidence="1">Multi-pass membrane protein</topology>
    </subcellularLocation>
</comment>
<sequence length="294" mass="31951">MWYDDYAIIVSVCLTSSTIVTNVLALSVTSAKVSVLLLYRRLFTSKAGTTNQFKYMFLFASVLTGVYLPILWITMACACRPVSYYWTQYTGGQGSCINVELFFLVLGIVNMINDVIILIVPIPSIWVLQMNSKTKASVIGIMMLGSLVCLASIFRIYYLNGLAHHIDATWWMGPGMAWSCIEPLVAIISACLPTLAPLFRLGRNKDSSGKNSGSEGNDQSNPVNSQSGRYVLSSTIRANGGRTRLNDDEVELTCTAGRGDHATRLGSTGSSDEEVEDGGITVQTQVSVVASQKV</sequence>
<feature type="region of interest" description="Disordered" evidence="6">
    <location>
        <begin position="206"/>
        <end position="227"/>
    </location>
</feature>
<feature type="transmembrane region" description="Helical" evidence="7">
    <location>
        <begin position="6"/>
        <end position="39"/>
    </location>
</feature>